<protein>
    <recommendedName>
        <fullName evidence="5">DUF4064 domain-containing protein</fullName>
    </recommendedName>
</protein>
<gene>
    <name evidence="3" type="ORF">D7231_20420</name>
</gene>
<sequence length="200" mass="20505">MSFGDQNNPYGAPQQAPGYGYPQQPQGAQPGQPYAAYPQGQGGYAGAPQGPQVMPGVTKAARIMLYAIAAVHVIVAGLCVAAVAAISDAKKTHGGGSVTTAQGDTVDADTVFDAGKGVFAFLAALAVIFAILGIILAVRYAKGGNGVRVGSIVYAAFGIISGLVCIIFYGIGILGLILSILVIVFAAKQASNEWFRRPRF</sequence>
<dbReference type="Proteomes" id="UP000270343">
    <property type="component" value="Unassembled WGS sequence"/>
</dbReference>
<keyword evidence="4" id="KW-1185">Reference proteome</keyword>
<evidence type="ECO:0000313" key="4">
    <source>
        <dbReference type="Proteomes" id="UP000270343"/>
    </source>
</evidence>
<organism evidence="3 4">
    <name type="scientific">Streptomyces klenkii</name>
    <dbReference type="NCBI Taxonomy" id="1420899"/>
    <lineage>
        <taxon>Bacteria</taxon>
        <taxon>Bacillati</taxon>
        <taxon>Actinomycetota</taxon>
        <taxon>Actinomycetes</taxon>
        <taxon>Kitasatosporales</taxon>
        <taxon>Streptomycetaceae</taxon>
        <taxon>Streptomyces</taxon>
    </lineage>
</organism>
<dbReference type="OrthoDB" id="4277223at2"/>
<comment type="caution">
    <text evidence="3">The sequence shown here is derived from an EMBL/GenBank/DDBJ whole genome shotgun (WGS) entry which is preliminary data.</text>
</comment>
<evidence type="ECO:0008006" key="5">
    <source>
        <dbReference type="Google" id="ProtNLM"/>
    </source>
</evidence>
<feature type="transmembrane region" description="Helical" evidence="2">
    <location>
        <begin position="63"/>
        <end position="86"/>
    </location>
</feature>
<keyword evidence="2" id="KW-0472">Membrane</keyword>
<dbReference type="EMBL" id="RBAM01000008">
    <property type="protein sequence ID" value="RKN70251.1"/>
    <property type="molecule type" value="Genomic_DNA"/>
</dbReference>
<keyword evidence="2" id="KW-1133">Transmembrane helix</keyword>
<feature type="transmembrane region" description="Helical" evidence="2">
    <location>
        <begin position="118"/>
        <end position="141"/>
    </location>
</feature>
<evidence type="ECO:0000313" key="3">
    <source>
        <dbReference type="EMBL" id="RKN70251.1"/>
    </source>
</evidence>
<evidence type="ECO:0000256" key="2">
    <source>
        <dbReference type="SAM" id="Phobius"/>
    </source>
</evidence>
<evidence type="ECO:0000256" key="1">
    <source>
        <dbReference type="SAM" id="MobiDB-lite"/>
    </source>
</evidence>
<feature type="region of interest" description="Disordered" evidence="1">
    <location>
        <begin position="1"/>
        <end position="34"/>
    </location>
</feature>
<keyword evidence="2" id="KW-0812">Transmembrane</keyword>
<accession>A0A3B0BCZ1</accession>
<feature type="transmembrane region" description="Helical" evidence="2">
    <location>
        <begin position="153"/>
        <end position="186"/>
    </location>
</feature>
<feature type="compositionally biased region" description="Low complexity" evidence="1">
    <location>
        <begin position="9"/>
        <end position="34"/>
    </location>
</feature>
<proteinExistence type="predicted"/>
<dbReference type="AlphaFoldDB" id="A0A3B0BCZ1"/>
<name>A0A3B0BCZ1_9ACTN</name>
<reference evidence="3 4" key="1">
    <citation type="journal article" date="2015" name="Antonie Van Leeuwenhoek">
        <title>Streptomyces klenkii sp. nov., isolated from deep marine sediment.</title>
        <authorList>
            <person name="Veyisoglu A."/>
            <person name="Sahin N."/>
        </authorList>
    </citation>
    <scope>NUCLEOTIDE SEQUENCE [LARGE SCALE GENOMIC DNA]</scope>
    <source>
        <strain evidence="3 4">KCTC 29202</strain>
    </source>
</reference>
<dbReference type="RefSeq" id="WP_120756922.1">
    <property type="nucleotide sequence ID" value="NZ_JBFADQ010000003.1"/>
</dbReference>